<dbReference type="Gene3D" id="3.30.200.20">
    <property type="entry name" value="Phosphorylase Kinase, domain 1"/>
    <property type="match status" value="1"/>
</dbReference>
<feature type="compositionally biased region" description="Basic and acidic residues" evidence="22">
    <location>
        <begin position="1"/>
        <end position="10"/>
    </location>
</feature>
<evidence type="ECO:0000256" key="8">
    <source>
        <dbReference type="ARBA" id="ARBA00022527"/>
    </source>
</evidence>
<evidence type="ECO:0000256" key="17">
    <source>
        <dbReference type="ARBA" id="ARBA00048679"/>
    </source>
</evidence>
<evidence type="ECO:0000313" key="24">
    <source>
        <dbReference type="EMBL" id="TRY61509.1"/>
    </source>
</evidence>
<keyword evidence="6" id="KW-0963">Cytoplasm</keyword>
<feature type="binding site" evidence="21">
    <location>
        <position position="318"/>
    </location>
    <ligand>
        <name>Mg(2+)</name>
        <dbReference type="ChEBI" id="CHEBI:18420"/>
    </ligand>
</feature>
<dbReference type="GO" id="GO:0046872">
    <property type="term" value="F:metal ion binding"/>
    <property type="evidence" value="ECO:0007669"/>
    <property type="project" value="UniProtKB-KW"/>
</dbReference>
<keyword evidence="9" id="KW-0808">Transferase</keyword>
<dbReference type="AlphaFoldDB" id="A0A553N7Y7"/>
<evidence type="ECO:0000256" key="4">
    <source>
        <dbReference type="ARBA" id="ARBA00012513"/>
    </source>
</evidence>
<dbReference type="Pfam" id="PF01163">
    <property type="entry name" value="RIO1"/>
    <property type="match status" value="1"/>
</dbReference>
<evidence type="ECO:0000256" key="18">
    <source>
        <dbReference type="ARBA" id="ARBA00068838"/>
    </source>
</evidence>
<feature type="binding site" evidence="20">
    <location>
        <position position="267"/>
    </location>
    <ligand>
        <name>ATP</name>
        <dbReference type="ChEBI" id="CHEBI:30616"/>
    </ligand>
</feature>
<feature type="domain" description="RIO kinase" evidence="23">
    <location>
        <begin position="138"/>
        <end position="357"/>
    </location>
</feature>
<feature type="region of interest" description="Disordered" evidence="22">
    <location>
        <begin position="1"/>
        <end position="59"/>
    </location>
</feature>
<dbReference type="PROSITE" id="PS01245">
    <property type="entry name" value="RIO1"/>
    <property type="match status" value="1"/>
</dbReference>
<sequence length="489" mass="55061">MTADLDGRFDDADEDPGSGPQPSPVPARSAPIPKLASWTAPLSAHGESDPDDDDDYDDQAVDYEWGAGFRGDRAAAGGPAALKANRCQPADQRFRHKYENRINLRAYEAPHNHWSGPALNPVFEQHRKTDKERHRVKDKSDRATIENVLDPRTRMILFKLLDKKFIQTINGCISTGKEANVYHCQAGDGSAADCAVKIYKTSILVFKDRDKYVTGEHRFRSGYSKKNPRKMVRTWAEKEMRNLTRLHHAGIRCPEPILLRDHVLLMSFLGQDGWPAPRLHDAEIAESKARELYWDLVLTIRKIYHVCKLVHGDLSEYNLLFHNGKAFVIDEERLALLDQLAAATIEDEPTAEDEIAENVFQQVHIARALEEIANPGADIAKVKAGEKELLYQTVTGVVLCQDQAQTKEDESESDDASESDSDGSEGSDGNDNVTGKGQKDLKNSRRPREESPNSRKERKKAVKDQQAAKRKEKIKKHVKKKKEKATKKK</sequence>
<dbReference type="SMART" id="SM00090">
    <property type="entry name" value="RIO"/>
    <property type="match status" value="1"/>
</dbReference>
<evidence type="ECO:0000256" key="22">
    <source>
        <dbReference type="SAM" id="MobiDB-lite"/>
    </source>
</evidence>
<evidence type="ECO:0000256" key="11">
    <source>
        <dbReference type="ARBA" id="ARBA00022741"/>
    </source>
</evidence>
<feature type="active site" description="4-aspartylphosphate intermediate" evidence="19">
    <location>
        <position position="330"/>
    </location>
</feature>
<dbReference type="CDD" id="cd05147">
    <property type="entry name" value="RIO1_euk"/>
    <property type="match status" value="1"/>
</dbReference>
<dbReference type="InterPro" id="IPR017407">
    <property type="entry name" value="Ser/Thr_kinase_Rio1"/>
</dbReference>
<comment type="cofactor">
    <cofactor evidence="1 21">
        <name>Mg(2+)</name>
        <dbReference type="ChEBI" id="CHEBI:18420"/>
    </cofactor>
</comment>
<keyword evidence="12" id="KW-0418">Kinase</keyword>
<dbReference type="OMA" id="HPMSLDF"/>
<keyword evidence="7" id="KW-0690">Ribosome biogenesis</keyword>
<evidence type="ECO:0000313" key="25">
    <source>
        <dbReference type="Proteomes" id="UP000318571"/>
    </source>
</evidence>
<keyword evidence="25" id="KW-1185">Reference proteome</keyword>
<evidence type="ECO:0000256" key="7">
    <source>
        <dbReference type="ARBA" id="ARBA00022517"/>
    </source>
</evidence>
<evidence type="ECO:0000256" key="16">
    <source>
        <dbReference type="ARBA" id="ARBA00047899"/>
    </source>
</evidence>
<dbReference type="GO" id="GO:0042254">
    <property type="term" value="P:ribosome biogenesis"/>
    <property type="evidence" value="ECO:0007669"/>
    <property type="project" value="UniProtKB-KW"/>
</dbReference>
<keyword evidence="10" id="KW-0479">Metal-binding</keyword>
<dbReference type="STRING" id="6832.A0A553N7Y7"/>
<evidence type="ECO:0000256" key="20">
    <source>
        <dbReference type="PIRSR" id="PIRSR038147-2"/>
    </source>
</evidence>
<feature type="binding site" evidence="20">
    <location>
        <position position="269"/>
    </location>
    <ligand>
        <name>ATP</name>
        <dbReference type="ChEBI" id="CHEBI:30616"/>
    </ligand>
</feature>
<evidence type="ECO:0000256" key="12">
    <source>
        <dbReference type="ARBA" id="ARBA00022777"/>
    </source>
</evidence>
<dbReference type="PANTHER" id="PTHR45723">
    <property type="entry name" value="SERINE/THREONINE-PROTEIN KINASE RIO1"/>
    <property type="match status" value="1"/>
</dbReference>
<evidence type="ECO:0000256" key="9">
    <source>
        <dbReference type="ARBA" id="ARBA00022679"/>
    </source>
</evidence>
<dbReference type="InterPro" id="IPR051272">
    <property type="entry name" value="RIO-type_Ser/Thr_kinase"/>
</dbReference>
<proteinExistence type="inferred from homology"/>
<feature type="binding site" evidence="20">
    <location>
        <position position="197"/>
    </location>
    <ligand>
        <name>ATP</name>
        <dbReference type="ChEBI" id="CHEBI:30616"/>
    </ligand>
</feature>
<dbReference type="GO" id="GO:0004674">
    <property type="term" value="F:protein serine/threonine kinase activity"/>
    <property type="evidence" value="ECO:0007669"/>
    <property type="project" value="UniProtKB-KW"/>
</dbReference>
<feature type="binding site" evidence="21">
    <location>
        <position position="330"/>
    </location>
    <ligand>
        <name>Mg(2+)</name>
        <dbReference type="ChEBI" id="CHEBI:18420"/>
    </ligand>
</feature>
<organism evidence="24 25">
    <name type="scientific">Tigriopus californicus</name>
    <name type="common">Marine copepod</name>
    <dbReference type="NCBI Taxonomy" id="6832"/>
    <lineage>
        <taxon>Eukaryota</taxon>
        <taxon>Metazoa</taxon>
        <taxon>Ecdysozoa</taxon>
        <taxon>Arthropoda</taxon>
        <taxon>Crustacea</taxon>
        <taxon>Multicrustacea</taxon>
        <taxon>Hexanauplia</taxon>
        <taxon>Copepoda</taxon>
        <taxon>Harpacticoida</taxon>
        <taxon>Harpacticidae</taxon>
        <taxon>Tigriopus</taxon>
    </lineage>
</organism>
<dbReference type="EC" id="2.7.11.1" evidence="4"/>
<keyword evidence="13" id="KW-0378">Hydrolase</keyword>
<dbReference type="SUPFAM" id="SSF56112">
    <property type="entry name" value="Protein kinase-like (PK-like)"/>
    <property type="match status" value="1"/>
</dbReference>
<comment type="similarity">
    <text evidence="3">Belongs to the protein kinase superfamily. RIO-type Ser/Thr kinase family.</text>
</comment>
<evidence type="ECO:0000256" key="2">
    <source>
        <dbReference type="ARBA" id="ARBA00004496"/>
    </source>
</evidence>
<evidence type="ECO:0000256" key="6">
    <source>
        <dbReference type="ARBA" id="ARBA00022490"/>
    </source>
</evidence>
<feature type="compositionally biased region" description="Acidic residues" evidence="22">
    <location>
        <begin position="409"/>
        <end position="425"/>
    </location>
</feature>
<dbReference type="GO" id="GO:0005524">
    <property type="term" value="F:ATP binding"/>
    <property type="evidence" value="ECO:0007669"/>
    <property type="project" value="UniProtKB-KW"/>
</dbReference>
<comment type="catalytic activity">
    <reaction evidence="17">
        <text>L-seryl-[protein] + ATP = O-phospho-L-seryl-[protein] + ADP + H(+)</text>
        <dbReference type="Rhea" id="RHEA:17989"/>
        <dbReference type="Rhea" id="RHEA-COMP:9863"/>
        <dbReference type="Rhea" id="RHEA-COMP:11604"/>
        <dbReference type="ChEBI" id="CHEBI:15378"/>
        <dbReference type="ChEBI" id="CHEBI:29999"/>
        <dbReference type="ChEBI" id="CHEBI:30616"/>
        <dbReference type="ChEBI" id="CHEBI:83421"/>
        <dbReference type="ChEBI" id="CHEBI:456216"/>
        <dbReference type="EC" id="2.7.11.1"/>
    </reaction>
</comment>
<evidence type="ECO:0000256" key="1">
    <source>
        <dbReference type="ARBA" id="ARBA00001946"/>
    </source>
</evidence>
<dbReference type="Proteomes" id="UP000318571">
    <property type="component" value="Chromosome 8"/>
</dbReference>
<dbReference type="PIRSF" id="PIRSF038147">
    <property type="entry name" value="Ser/Thr_PK_RIO1"/>
    <property type="match status" value="1"/>
</dbReference>
<dbReference type="InterPro" id="IPR018935">
    <property type="entry name" value="RIO_kinase_CS"/>
</dbReference>
<dbReference type="GO" id="GO:0016787">
    <property type="term" value="F:hydrolase activity"/>
    <property type="evidence" value="ECO:0007669"/>
    <property type="project" value="UniProtKB-KW"/>
</dbReference>
<reference evidence="24 25" key="1">
    <citation type="journal article" date="2018" name="Nat. Ecol. Evol.">
        <title>Genomic signatures of mitonuclear coevolution across populations of Tigriopus californicus.</title>
        <authorList>
            <person name="Barreto F.S."/>
            <person name="Watson E.T."/>
            <person name="Lima T.G."/>
            <person name="Willett C.S."/>
            <person name="Edmands S."/>
            <person name="Li W."/>
            <person name="Burton R.S."/>
        </authorList>
    </citation>
    <scope>NUCLEOTIDE SEQUENCE [LARGE SCALE GENOMIC DNA]</scope>
    <source>
        <strain evidence="24 25">San Diego</strain>
    </source>
</reference>
<dbReference type="InterPro" id="IPR018934">
    <property type="entry name" value="RIO_dom"/>
</dbReference>
<dbReference type="Gene3D" id="1.10.510.10">
    <property type="entry name" value="Transferase(Phosphotransferase) domain 1"/>
    <property type="match status" value="1"/>
</dbReference>
<keyword evidence="11 20" id="KW-0547">Nucleotide-binding</keyword>
<name>A0A553N7Y7_TIGCA</name>
<evidence type="ECO:0000256" key="14">
    <source>
        <dbReference type="ARBA" id="ARBA00022840"/>
    </source>
</evidence>
<feature type="compositionally biased region" description="Basic residues" evidence="22">
    <location>
        <begin position="470"/>
        <end position="489"/>
    </location>
</feature>
<dbReference type="EMBL" id="VCGU01000459">
    <property type="protein sequence ID" value="TRY61509.1"/>
    <property type="molecule type" value="Genomic_DNA"/>
</dbReference>
<accession>A0A553N7Y7</accession>
<keyword evidence="14 20" id="KW-0067">ATP-binding</keyword>
<feature type="compositionally biased region" description="Basic and acidic residues" evidence="22">
    <location>
        <begin position="437"/>
        <end position="455"/>
    </location>
</feature>
<feature type="compositionally biased region" description="Acidic residues" evidence="22">
    <location>
        <begin position="49"/>
        <end position="59"/>
    </location>
</feature>
<feature type="region of interest" description="Disordered" evidence="22">
    <location>
        <begin position="403"/>
        <end position="489"/>
    </location>
</feature>
<evidence type="ECO:0000256" key="15">
    <source>
        <dbReference type="ARBA" id="ARBA00022842"/>
    </source>
</evidence>
<comment type="caution">
    <text evidence="24">The sequence shown here is derived from an EMBL/GenBank/DDBJ whole genome shotgun (WGS) entry which is preliminary data.</text>
</comment>
<gene>
    <name evidence="24" type="ORF">TCAL_03694</name>
</gene>
<keyword evidence="15" id="KW-0460">Magnesium</keyword>
<dbReference type="InterPro" id="IPR011009">
    <property type="entry name" value="Kinase-like_dom_sf"/>
</dbReference>
<comment type="catalytic activity">
    <reaction evidence="16">
        <text>L-threonyl-[protein] + ATP = O-phospho-L-threonyl-[protein] + ADP + H(+)</text>
        <dbReference type="Rhea" id="RHEA:46608"/>
        <dbReference type="Rhea" id="RHEA-COMP:11060"/>
        <dbReference type="Rhea" id="RHEA-COMP:11605"/>
        <dbReference type="ChEBI" id="CHEBI:15378"/>
        <dbReference type="ChEBI" id="CHEBI:30013"/>
        <dbReference type="ChEBI" id="CHEBI:30616"/>
        <dbReference type="ChEBI" id="CHEBI:61977"/>
        <dbReference type="ChEBI" id="CHEBI:456216"/>
        <dbReference type="EC" id="2.7.11.1"/>
    </reaction>
</comment>
<evidence type="ECO:0000256" key="21">
    <source>
        <dbReference type="PIRSR" id="PIRSR038147-3"/>
    </source>
</evidence>
<dbReference type="GO" id="GO:0005737">
    <property type="term" value="C:cytoplasm"/>
    <property type="evidence" value="ECO:0007669"/>
    <property type="project" value="UniProtKB-SubCell"/>
</dbReference>
<evidence type="ECO:0000256" key="13">
    <source>
        <dbReference type="ARBA" id="ARBA00022801"/>
    </source>
</evidence>
<keyword evidence="8" id="KW-0723">Serine/threonine-protein kinase</keyword>
<evidence type="ECO:0000256" key="5">
    <source>
        <dbReference type="ARBA" id="ARBA00016038"/>
    </source>
</evidence>
<evidence type="ECO:0000256" key="3">
    <source>
        <dbReference type="ARBA" id="ARBA00009196"/>
    </source>
</evidence>
<dbReference type="FunFam" id="3.30.200.20:FF:000148">
    <property type="entry name" value="Serine/threonine-protein kinase RIO1"/>
    <property type="match status" value="1"/>
</dbReference>
<comment type="subcellular location">
    <subcellularLocation>
        <location evidence="2">Cytoplasm</location>
    </subcellularLocation>
</comment>
<dbReference type="InterPro" id="IPR000687">
    <property type="entry name" value="RIO_kinase"/>
</dbReference>
<feature type="active site" description="Proton acceptor" evidence="19">
    <location>
        <position position="313"/>
    </location>
</feature>
<evidence type="ECO:0000256" key="10">
    <source>
        <dbReference type="ARBA" id="ARBA00022723"/>
    </source>
</evidence>
<evidence type="ECO:0000259" key="23">
    <source>
        <dbReference type="SMART" id="SM00090"/>
    </source>
</evidence>
<protein>
    <recommendedName>
        <fullName evidence="5">Serine/threonine-protein kinase RIO1</fullName>
        <ecNumber evidence="4">2.7.11.1</ecNumber>
    </recommendedName>
    <alternativeName>
        <fullName evidence="18">Serine/threonine-protein kinase rio1</fullName>
    </alternativeName>
</protein>
<evidence type="ECO:0000256" key="19">
    <source>
        <dbReference type="PIRSR" id="PIRSR038147-1"/>
    </source>
</evidence>